<dbReference type="Proteomes" id="UP000006034">
    <property type="component" value="Unassembled WGS sequence"/>
</dbReference>
<dbReference type="CDD" id="cd01949">
    <property type="entry name" value="GGDEF"/>
    <property type="match status" value="1"/>
</dbReference>
<dbReference type="GeneID" id="78084179"/>
<evidence type="ECO:0000256" key="2">
    <source>
        <dbReference type="ARBA" id="ARBA00034247"/>
    </source>
</evidence>
<dbReference type="InterPro" id="IPR043128">
    <property type="entry name" value="Rev_trsase/Diguanyl_cyclase"/>
</dbReference>
<dbReference type="EC" id="2.7.7.65" evidence="1"/>
<dbReference type="eggNOG" id="COG2199">
    <property type="taxonomic scope" value="Bacteria"/>
</dbReference>
<keyword evidence="3" id="KW-0175">Coiled coil</keyword>
<dbReference type="EMBL" id="ADCP02000001">
    <property type="protein sequence ID" value="EFV44267.1"/>
    <property type="molecule type" value="Genomic_DNA"/>
</dbReference>
<evidence type="ECO:0000259" key="4">
    <source>
        <dbReference type="PROSITE" id="PS50887"/>
    </source>
</evidence>
<dbReference type="GO" id="GO:0052621">
    <property type="term" value="F:diguanylate cyclase activity"/>
    <property type="evidence" value="ECO:0007669"/>
    <property type="project" value="UniProtKB-EC"/>
</dbReference>
<protein>
    <recommendedName>
        <fullName evidence="1">diguanylate cyclase</fullName>
        <ecNumber evidence="1">2.7.7.65</ecNumber>
    </recommendedName>
</protein>
<feature type="coiled-coil region" evidence="3">
    <location>
        <begin position="258"/>
        <end position="285"/>
    </location>
</feature>
<comment type="catalytic activity">
    <reaction evidence="2">
        <text>2 GTP = 3',3'-c-di-GMP + 2 diphosphate</text>
        <dbReference type="Rhea" id="RHEA:24898"/>
        <dbReference type="ChEBI" id="CHEBI:33019"/>
        <dbReference type="ChEBI" id="CHEBI:37565"/>
        <dbReference type="ChEBI" id="CHEBI:58805"/>
        <dbReference type="EC" id="2.7.7.65"/>
    </reaction>
</comment>
<evidence type="ECO:0000313" key="6">
    <source>
        <dbReference type="Proteomes" id="UP000006034"/>
    </source>
</evidence>
<dbReference type="RefSeq" id="WP_005027616.1">
    <property type="nucleotide sequence ID" value="NZ_KE150238.1"/>
</dbReference>
<dbReference type="Gene3D" id="3.30.70.270">
    <property type="match status" value="1"/>
</dbReference>
<dbReference type="SMART" id="SM00267">
    <property type="entry name" value="GGDEF"/>
    <property type="match status" value="1"/>
</dbReference>
<dbReference type="STRING" id="563192.HMPREF0179_01911"/>
<evidence type="ECO:0000256" key="3">
    <source>
        <dbReference type="SAM" id="Coils"/>
    </source>
</evidence>
<reference evidence="5 6" key="1">
    <citation type="submission" date="2010-10" db="EMBL/GenBank/DDBJ databases">
        <authorList>
            <consortium name="The Broad Institute Genome Sequencing Platform"/>
            <person name="Ward D."/>
            <person name="Earl A."/>
            <person name="Feldgarden M."/>
            <person name="Young S.K."/>
            <person name="Gargeya S."/>
            <person name="Zeng Q."/>
            <person name="Alvarado L."/>
            <person name="Berlin A."/>
            <person name="Bochicchio J."/>
            <person name="Chapman S.B."/>
            <person name="Chen Z."/>
            <person name="Freedman E."/>
            <person name="Gellesch M."/>
            <person name="Goldberg J."/>
            <person name="Griggs A."/>
            <person name="Gujja S."/>
            <person name="Heilman E."/>
            <person name="Heiman D."/>
            <person name="Howarth C."/>
            <person name="Mehta T."/>
            <person name="Neiman D."/>
            <person name="Pearson M."/>
            <person name="Roberts A."/>
            <person name="Saif S."/>
            <person name="Shea T."/>
            <person name="Shenoy N."/>
            <person name="Sisk P."/>
            <person name="Stolte C."/>
            <person name="Sykes S."/>
            <person name="White J."/>
            <person name="Yandava C."/>
            <person name="Allen-Vercoe E."/>
            <person name="Sibley C."/>
            <person name="Ambrose C.E."/>
            <person name="Strauss J."/>
            <person name="Daigneault M."/>
            <person name="Haas B."/>
            <person name="Nusbaum C."/>
            <person name="Birren B."/>
        </authorList>
    </citation>
    <scope>NUCLEOTIDE SEQUENCE [LARGE SCALE GENOMIC DNA]</scope>
    <source>
        <strain evidence="5 6">3_1_6</strain>
    </source>
</reference>
<dbReference type="SUPFAM" id="SSF54427">
    <property type="entry name" value="NTF2-like"/>
    <property type="match status" value="1"/>
</dbReference>
<dbReference type="InterPro" id="IPR050469">
    <property type="entry name" value="Diguanylate_Cyclase"/>
</dbReference>
<comment type="caution">
    <text evidence="5">The sequence shown here is derived from an EMBL/GenBank/DDBJ whole genome shotgun (WGS) entry which is preliminary data.</text>
</comment>
<dbReference type="PROSITE" id="PS50887">
    <property type="entry name" value="GGDEF"/>
    <property type="match status" value="1"/>
</dbReference>
<proteinExistence type="predicted"/>
<name>E5Y6S6_BILW3</name>
<feature type="domain" description="GGDEF" evidence="4">
    <location>
        <begin position="196"/>
        <end position="326"/>
    </location>
</feature>
<evidence type="ECO:0000256" key="1">
    <source>
        <dbReference type="ARBA" id="ARBA00012528"/>
    </source>
</evidence>
<dbReference type="HOGENOM" id="CLU_870772_0_0_7"/>
<dbReference type="OrthoDB" id="9805474at2"/>
<dbReference type="AlphaFoldDB" id="E5Y6S6"/>
<dbReference type="InterPro" id="IPR000160">
    <property type="entry name" value="GGDEF_dom"/>
</dbReference>
<dbReference type="PANTHER" id="PTHR45138">
    <property type="entry name" value="REGULATORY COMPONENTS OF SENSORY TRANSDUCTION SYSTEM"/>
    <property type="match status" value="1"/>
</dbReference>
<dbReference type="eggNOG" id="COG3631">
    <property type="taxonomic scope" value="Bacteria"/>
</dbReference>
<evidence type="ECO:0000313" key="5">
    <source>
        <dbReference type="EMBL" id="EFV44267.1"/>
    </source>
</evidence>
<dbReference type="NCBIfam" id="TIGR00254">
    <property type="entry name" value="GGDEF"/>
    <property type="match status" value="1"/>
</dbReference>
<dbReference type="Pfam" id="PF00990">
    <property type="entry name" value="GGDEF"/>
    <property type="match status" value="1"/>
</dbReference>
<sequence length="326" mass="37820">MSSVYRIENEEGMGPLGRRGIELTHEIMYRHYRRDEDFVYAQMAEDVTWIGPSRAQYTTGVDKLRELLQIEQLVTFTMEQETYQVAYEDEHSCLIFGCCTVTSDEETGLFIRTLQRVSFFYRLIGDRLHVVHMHLSHPYEVVDSDEVFPFRYGKDAFDYIQQTHQMAFTDSLTELGNRNAYETSCVRMAHDFDSVRSLCLILFDLNGMKRVNDTWGHLAGDRLLRDFASLLRETMPPTAKLYRYGGDEFIAALHEVSLSDVKKCQQKLEQRIARYNEENEIHLSAAWGHAFFNPETDHGLSEIVKRADGMLYAMKRAMKQAAENAS</sequence>
<reference evidence="5 6" key="2">
    <citation type="submission" date="2013-04" db="EMBL/GenBank/DDBJ databases">
        <title>The Genome Sequence of Bilophila wadsworthia 3_1_6.</title>
        <authorList>
            <consortium name="The Broad Institute Genomics Platform"/>
            <person name="Earl A."/>
            <person name="Ward D."/>
            <person name="Feldgarden M."/>
            <person name="Gevers D."/>
            <person name="Sibley C."/>
            <person name="Strauss J."/>
            <person name="Allen-Vercoe E."/>
            <person name="Walker B."/>
            <person name="Young S."/>
            <person name="Zeng Q."/>
            <person name="Gargeya S."/>
            <person name="Fitzgerald M."/>
            <person name="Haas B."/>
            <person name="Abouelleil A."/>
            <person name="Allen A.W."/>
            <person name="Alvarado L."/>
            <person name="Arachchi H.M."/>
            <person name="Berlin A.M."/>
            <person name="Chapman S.B."/>
            <person name="Gainer-Dewar J."/>
            <person name="Goldberg J."/>
            <person name="Griggs A."/>
            <person name="Gujja S."/>
            <person name="Hansen M."/>
            <person name="Howarth C."/>
            <person name="Imamovic A."/>
            <person name="Ireland A."/>
            <person name="Larimer J."/>
            <person name="McCowan C."/>
            <person name="Murphy C."/>
            <person name="Pearson M."/>
            <person name="Poon T.W."/>
            <person name="Priest M."/>
            <person name="Roberts A."/>
            <person name="Saif S."/>
            <person name="Shea T."/>
            <person name="Sisk P."/>
            <person name="Sykes S."/>
            <person name="Wortman J."/>
            <person name="Nusbaum C."/>
            <person name="Birren B."/>
        </authorList>
    </citation>
    <scope>NUCLEOTIDE SEQUENCE [LARGE SCALE GENOMIC DNA]</scope>
    <source>
        <strain evidence="5 6">3_1_6</strain>
    </source>
</reference>
<dbReference type="InterPro" id="IPR029787">
    <property type="entry name" value="Nucleotide_cyclase"/>
</dbReference>
<gene>
    <name evidence="5" type="ORF">HMPREF0179_01911</name>
</gene>
<dbReference type="SUPFAM" id="SSF55073">
    <property type="entry name" value="Nucleotide cyclase"/>
    <property type="match status" value="1"/>
</dbReference>
<dbReference type="InterPro" id="IPR032710">
    <property type="entry name" value="NTF2-like_dom_sf"/>
</dbReference>
<organism evidence="5 6">
    <name type="scientific">Bilophila wadsworthia (strain 3_1_6)</name>
    <dbReference type="NCBI Taxonomy" id="563192"/>
    <lineage>
        <taxon>Bacteria</taxon>
        <taxon>Pseudomonadati</taxon>
        <taxon>Thermodesulfobacteriota</taxon>
        <taxon>Desulfovibrionia</taxon>
        <taxon>Desulfovibrionales</taxon>
        <taxon>Desulfovibrionaceae</taxon>
        <taxon>Bilophila</taxon>
    </lineage>
</organism>
<keyword evidence="6" id="KW-1185">Reference proteome</keyword>
<dbReference type="PANTHER" id="PTHR45138:SF9">
    <property type="entry name" value="DIGUANYLATE CYCLASE DGCM-RELATED"/>
    <property type="match status" value="1"/>
</dbReference>
<accession>E5Y6S6</accession>